<keyword evidence="7" id="KW-0511">Multifunctional enzyme</keyword>
<dbReference type="InterPro" id="IPR020841">
    <property type="entry name" value="PKS_Beta-ketoAc_synthase_dom"/>
</dbReference>
<accession>A0A7W7QDB9</accession>
<dbReference type="Pfam" id="PF08990">
    <property type="entry name" value="Docking"/>
    <property type="match status" value="1"/>
</dbReference>
<keyword evidence="4" id="KW-0597">Phosphoprotein</keyword>
<dbReference type="PROSITE" id="PS52004">
    <property type="entry name" value="KS3_2"/>
    <property type="match status" value="1"/>
</dbReference>
<dbReference type="Pfam" id="PF02801">
    <property type="entry name" value="Ketoacyl-synt_C"/>
    <property type="match status" value="1"/>
</dbReference>
<feature type="domain" description="Carrier" evidence="10">
    <location>
        <begin position="1558"/>
        <end position="1633"/>
    </location>
</feature>
<dbReference type="InterPro" id="IPR015083">
    <property type="entry name" value="NorB/c/GfsB-D-like_docking"/>
</dbReference>
<feature type="domain" description="Ketosynthase family 3 (KS3)" evidence="11">
    <location>
        <begin position="33"/>
        <end position="454"/>
    </location>
</feature>
<feature type="region of interest" description="C-terminal hotdog fold" evidence="9">
    <location>
        <begin position="1015"/>
        <end position="1156"/>
    </location>
</feature>
<dbReference type="Pfam" id="PF08659">
    <property type="entry name" value="KR"/>
    <property type="match status" value="1"/>
</dbReference>
<reference evidence="13 14" key="1">
    <citation type="submission" date="2020-08" db="EMBL/GenBank/DDBJ databases">
        <title>Genomic Encyclopedia of Type Strains, Phase III (KMG-III): the genomes of soil and plant-associated and newly described type strains.</title>
        <authorList>
            <person name="Whitman W."/>
        </authorList>
    </citation>
    <scope>NUCLEOTIDE SEQUENCE [LARGE SCALE GENOMIC DNA]</scope>
    <source>
        <strain evidence="13 14">CECT 8960</strain>
    </source>
</reference>
<dbReference type="PROSITE" id="PS50075">
    <property type="entry name" value="CARRIER"/>
    <property type="match status" value="1"/>
</dbReference>
<dbReference type="CDD" id="cd08956">
    <property type="entry name" value="KR_3_FAS_SDR_x"/>
    <property type="match status" value="1"/>
</dbReference>
<dbReference type="PROSITE" id="PS52019">
    <property type="entry name" value="PKS_MFAS_DH"/>
    <property type="match status" value="1"/>
</dbReference>
<evidence type="ECO:0000256" key="9">
    <source>
        <dbReference type="PROSITE-ProRule" id="PRU01363"/>
    </source>
</evidence>
<dbReference type="SMART" id="SM00826">
    <property type="entry name" value="PKS_DH"/>
    <property type="match status" value="1"/>
</dbReference>
<evidence type="ECO:0000256" key="6">
    <source>
        <dbReference type="ARBA" id="ARBA00023194"/>
    </source>
</evidence>
<keyword evidence="5 13" id="KW-0808">Transferase</keyword>
<dbReference type="Gene3D" id="3.10.129.110">
    <property type="entry name" value="Polyketide synthase dehydratase"/>
    <property type="match status" value="1"/>
</dbReference>
<dbReference type="EMBL" id="JACHJQ010000010">
    <property type="protein sequence ID" value="MBB4911537.1"/>
    <property type="molecule type" value="Genomic_DNA"/>
</dbReference>
<dbReference type="Gene3D" id="3.30.70.3290">
    <property type="match status" value="1"/>
</dbReference>
<dbReference type="SUPFAM" id="SSF52151">
    <property type="entry name" value="FabD/lysophospholipase-like"/>
    <property type="match status" value="1"/>
</dbReference>
<dbReference type="InterPro" id="IPR020802">
    <property type="entry name" value="TesA-like"/>
</dbReference>
<evidence type="ECO:0000256" key="1">
    <source>
        <dbReference type="ARBA" id="ARBA00001957"/>
    </source>
</evidence>
<comment type="pathway">
    <text evidence="2">Antibiotic biosynthesis.</text>
</comment>
<keyword evidence="3" id="KW-0596">Phosphopantetheine</keyword>
<dbReference type="FunFam" id="3.40.47.10:FF:000019">
    <property type="entry name" value="Polyketide synthase type I"/>
    <property type="match status" value="1"/>
</dbReference>
<evidence type="ECO:0000259" key="10">
    <source>
        <dbReference type="PROSITE" id="PS50075"/>
    </source>
</evidence>
<keyword evidence="6" id="KW-0045">Antibiotic biosynthesis</keyword>
<keyword evidence="8" id="KW-0012">Acyltransferase</keyword>
<evidence type="ECO:0000256" key="8">
    <source>
        <dbReference type="ARBA" id="ARBA00023315"/>
    </source>
</evidence>
<dbReference type="InterPro" id="IPR014043">
    <property type="entry name" value="Acyl_transferase_dom"/>
</dbReference>
<dbReference type="PROSITE" id="PS00012">
    <property type="entry name" value="PHOSPHOPANTETHEINE"/>
    <property type="match status" value="1"/>
</dbReference>
<dbReference type="SMART" id="SM00825">
    <property type="entry name" value="PKS_KS"/>
    <property type="match status" value="1"/>
</dbReference>
<dbReference type="InterPro" id="IPR014031">
    <property type="entry name" value="Ketoacyl_synth_C"/>
</dbReference>
<dbReference type="Pfam" id="PF00109">
    <property type="entry name" value="ketoacyl-synt"/>
    <property type="match status" value="1"/>
</dbReference>
<dbReference type="Pfam" id="PF16197">
    <property type="entry name" value="KAsynt_C_assoc"/>
    <property type="match status" value="1"/>
</dbReference>
<evidence type="ECO:0000256" key="2">
    <source>
        <dbReference type="ARBA" id="ARBA00004792"/>
    </source>
</evidence>
<feature type="domain" description="PKS/mFAS DH" evidence="12">
    <location>
        <begin position="879"/>
        <end position="1156"/>
    </location>
</feature>
<dbReference type="Pfam" id="PF14765">
    <property type="entry name" value="PS-DH"/>
    <property type="match status" value="1"/>
</dbReference>
<dbReference type="Proteomes" id="UP000520767">
    <property type="component" value="Unassembled WGS sequence"/>
</dbReference>
<evidence type="ECO:0000256" key="4">
    <source>
        <dbReference type="ARBA" id="ARBA00022553"/>
    </source>
</evidence>
<dbReference type="GO" id="GO:0031177">
    <property type="term" value="F:phosphopantetheine binding"/>
    <property type="evidence" value="ECO:0007669"/>
    <property type="project" value="InterPro"/>
</dbReference>
<gene>
    <name evidence="13" type="ORF">FHR82_007807</name>
</gene>
<dbReference type="SUPFAM" id="SSF53474">
    <property type="entry name" value="alpha/beta-Hydrolases"/>
    <property type="match status" value="1"/>
</dbReference>
<dbReference type="PANTHER" id="PTHR43775:SF51">
    <property type="entry name" value="INACTIVE PHENOLPHTHIOCEROL SYNTHESIS POLYKETIDE SYNTHASE TYPE I PKS1-RELATED"/>
    <property type="match status" value="1"/>
</dbReference>
<dbReference type="GO" id="GO:0004312">
    <property type="term" value="F:fatty acid synthase activity"/>
    <property type="evidence" value="ECO:0007669"/>
    <property type="project" value="TreeGrafter"/>
</dbReference>
<dbReference type="Pfam" id="PF21089">
    <property type="entry name" value="PKS_DH_N"/>
    <property type="match status" value="1"/>
</dbReference>
<dbReference type="SMART" id="SM00827">
    <property type="entry name" value="PKS_AT"/>
    <property type="match status" value="1"/>
</dbReference>
<evidence type="ECO:0000313" key="13">
    <source>
        <dbReference type="EMBL" id="MBB4911537.1"/>
    </source>
</evidence>
<dbReference type="InterPro" id="IPR050091">
    <property type="entry name" value="PKS_NRPS_Biosynth_Enz"/>
</dbReference>
<dbReference type="SUPFAM" id="SSF53901">
    <property type="entry name" value="Thiolase-like"/>
    <property type="match status" value="1"/>
</dbReference>
<dbReference type="SMART" id="SM01294">
    <property type="entry name" value="PKS_PP_betabranch"/>
    <property type="match status" value="1"/>
</dbReference>
<dbReference type="SUPFAM" id="SSF51735">
    <property type="entry name" value="NAD(P)-binding Rossmann-fold domains"/>
    <property type="match status" value="2"/>
</dbReference>
<dbReference type="SMART" id="SM00824">
    <property type="entry name" value="PKS_TE"/>
    <property type="match status" value="1"/>
</dbReference>
<dbReference type="Pfam" id="PF00698">
    <property type="entry name" value="Acyl_transf_1"/>
    <property type="match status" value="1"/>
</dbReference>
<dbReference type="CDD" id="cd00833">
    <property type="entry name" value="PKS"/>
    <property type="match status" value="1"/>
</dbReference>
<dbReference type="Pfam" id="PF00550">
    <property type="entry name" value="PP-binding"/>
    <property type="match status" value="1"/>
</dbReference>
<dbReference type="InterPro" id="IPR006162">
    <property type="entry name" value="Ppantetheine_attach_site"/>
</dbReference>
<dbReference type="Gene3D" id="3.40.366.10">
    <property type="entry name" value="Malonyl-Coenzyme A Acyl Carrier Protein, domain 2"/>
    <property type="match status" value="1"/>
</dbReference>
<keyword evidence="14" id="KW-1185">Reference proteome</keyword>
<dbReference type="InterPro" id="IPR001031">
    <property type="entry name" value="Thioesterase"/>
</dbReference>
<dbReference type="InterPro" id="IPR042104">
    <property type="entry name" value="PKS_dehydratase_sf"/>
</dbReference>
<feature type="active site" description="Proton acceptor; for dehydratase activity" evidence="9">
    <location>
        <position position="911"/>
    </location>
</feature>
<dbReference type="InterPro" id="IPR016036">
    <property type="entry name" value="Malonyl_transacylase_ACP-bd"/>
</dbReference>
<dbReference type="InterPro" id="IPR016039">
    <property type="entry name" value="Thiolase-like"/>
</dbReference>
<sequence length="1914" mass="199602">MAEDRNLVDYLKWVTADLHETRRRLAEAESGRHEPVAIVGMACRFPGGVRSPEDLWDLVAQGRDAIGPFPADRGWDLDTLSGAGRGTSTTLEGGFVDGVADFDAAFFGISPHEALAMDPQQRLMLETAWEALERAGIGPASLRGSRTGVFAGTDGQDYANLVLMSADDTDAHAGTGVAASVLAGRVAYAFGLEGPAMTVDTACSSSLVAMHVAAHALRAGECTLALAGGVTVMSTALRFAGFSRQGVLAADGRCKSFADAADGTGWSEGAGVLVLEKLSDARRNGHRVLAVLRGSAVNSDGASNGLTAPNGPSQQRVIRSALASAGLSPSDVDVVEAHGTGTTLGDPIEAHALLATYGQDRETPLLLGSVKSNLGHTQAAAGAAGVIKMVQAMRHGVAPRTLHVDTPSSHVDWSAGAVEVLADAVDWPDTGRPRRAGVSSFGISGTNAHVILEQAPVEEIPEPAPSSGVVPWVLSARSARGLDAQRDRVLAAAPGVDPVRVGLSLATERSALEHRAVVLAGDPVEIARGVVGDGRVAFVFAGQGAQRLGMSRELYERYPVFAAAYDVVAAELGVVVCTDGDPRDTGWAQPALFALEVALYRLFESWGVRPDLLVGHSVGEVAAAHVAGMLSLADACTLVSARARLMAALPEGGAMVAVRAAEETVLPLLGNGVAVAAVNGPDAVVLSGTEDEVTRTVAALVARGHRCTRLDVHHAFHSPLMDPVLADLTAAIAGITVKAGDLPVISTIAPDARFDADGYWVRQVREPVRFADAVRALADAGVTRFVELGPDASLCAAVTETVPDALAVPVLRRDEPEETTVVRALATLHVAGVAVSWRDYFPDVPTVDLPTQAFERTRYWPRPVDRTDAAGLGQSSPRHPLLGAAVSLADGGGAVLTGRIGLDTHPWLADHAVGGMVLFPATGFLELVLRAADQVGCDRIAELTLPAPLPLDARSRVAVQVLVGAADDHGRREVGVYSRPAGALEEAWTQHATGVLDSDTSPVPEGMGEWPPPGASTVDIDGFYATLAESGTGYGPVFQGLTAVWRRGSEYFGEVVLPEQARDAAYGVHPALLDAAVQAAAFVDGEPGRGLLPFSWHGVRLHATGATVLRIHWTEGADGIALSATDTRDNPVFEIDTLVLRAAAVRPPARRRSLLRVDWVPADGPVVPVPSPVAYDELGPGPAPELVLVPVPSGGPGAVRAATTRALAIVREALDDDRFSASRFVFTTCGDDPAAAAVQGLVRAAQAEHPDRFVLVDLDPAQPFPAELPVGEPQLRIRDGVAEVVRLAPLSTADEPWPWDGTVLITGGTGGLGAVLARHLAARGHRLVLASRRGLAAAGAAELAELGADVSVVACDMTDRDAVHALVAGIEDLTAVVHTAGVLDDGVVEAMTPERFDTVLAPKVDGAWHLHEATRDRDLAGFVLYSSVAGVLGSPGQANYAAANACLDAIAAHRHGLGLPAVSIAWGPWAGPGMANALRGGMAVLEPEQGLAMFDAAVSAGHPHVVALRVRAGDHAELPPLFRGLLPPVRRAAAGAPEVSAEDLLGRLRGRGPAEQDRVLGEVVADLTASVLGLPDAATVERDREFLEMGFDSLLAVRLRNRLTELCGLRLPTTAIFDHPTPNRLTRWLRDQLPDQVGAADGIGKLFVDAVRDGKPVEALTMLKAVAALRPTFANPAELAELPAPVVLAEGSSEPRLICVSSPVLAGGVHQYVQIAAQFRGARKVVALPLPGFGPGEPLPATAEAATRVVAESVLDATDGAPFVLVGHSTAGVIAAAAAGLLEHNWGVRPAGVALLDTLSLRYSAGDSTDYIGMVEQVMARFDLDEGMTDSTRLSAMAWWLNRLPDMVVHSSGAPKVLLRCGSADLPPEQRDLLGPGDQVMPLDADHYSLAREHADRTAAALETWLREAVPSGV</sequence>
<dbReference type="InterPro" id="IPR018201">
    <property type="entry name" value="Ketoacyl_synth_AS"/>
</dbReference>
<dbReference type="Gene3D" id="3.40.50.720">
    <property type="entry name" value="NAD(P)-binding Rossmann-like Domain"/>
    <property type="match status" value="1"/>
</dbReference>
<evidence type="ECO:0000259" key="11">
    <source>
        <dbReference type="PROSITE" id="PS52004"/>
    </source>
</evidence>
<dbReference type="SMART" id="SM00823">
    <property type="entry name" value="PKS_PP"/>
    <property type="match status" value="1"/>
</dbReference>
<comment type="caution">
    <text evidence="13">The sequence shown here is derived from an EMBL/GenBank/DDBJ whole genome shotgun (WGS) entry which is preliminary data.</text>
</comment>
<dbReference type="InterPro" id="IPR029058">
    <property type="entry name" value="AB_hydrolase_fold"/>
</dbReference>
<dbReference type="InterPro" id="IPR057326">
    <property type="entry name" value="KR_dom"/>
</dbReference>
<dbReference type="InterPro" id="IPR013968">
    <property type="entry name" value="PKS_KR"/>
</dbReference>
<feature type="active site" description="Proton donor; for dehydratase activity" evidence="9">
    <location>
        <position position="1074"/>
    </location>
</feature>
<evidence type="ECO:0000256" key="5">
    <source>
        <dbReference type="ARBA" id="ARBA00022679"/>
    </source>
</evidence>
<name>A0A7W7QDB9_9PSEU</name>
<organism evidence="13 14">
    <name type="scientific">Actinophytocola algeriensis</name>
    <dbReference type="NCBI Taxonomy" id="1768010"/>
    <lineage>
        <taxon>Bacteria</taxon>
        <taxon>Bacillati</taxon>
        <taxon>Actinomycetota</taxon>
        <taxon>Actinomycetes</taxon>
        <taxon>Pseudonocardiales</taxon>
        <taxon>Pseudonocardiaceae</taxon>
    </lineage>
</organism>
<dbReference type="SUPFAM" id="SSF55048">
    <property type="entry name" value="Probable ACP-binding domain of malonyl-CoA ACP transacylase"/>
    <property type="match status" value="1"/>
</dbReference>
<dbReference type="InterPro" id="IPR020807">
    <property type="entry name" value="PKS_DH"/>
</dbReference>
<evidence type="ECO:0000259" key="12">
    <source>
        <dbReference type="PROSITE" id="PS52019"/>
    </source>
</evidence>
<dbReference type="Gene3D" id="1.10.1200.10">
    <property type="entry name" value="ACP-like"/>
    <property type="match status" value="1"/>
</dbReference>
<evidence type="ECO:0000256" key="3">
    <source>
        <dbReference type="ARBA" id="ARBA00022450"/>
    </source>
</evidence>
<dbReference type="GO" id="GO:0006633">
    <property type="term" value="P:fatty acid biosynthetic process"/>
    <property type="evidence" value="ECO:0007669"/>
    <property type="project" value="InterPro"/>
</dbReference>
<dbReference type="SMART" id="SM00822">
    <property type="entry name" value="PKS_KR"/>
    <property type="match status" value="1"/>
</dbReference>
<dbReference type="InterPro" id="IPR036736">
    <property type="entry name" value="ACP-like_sf"/>
</dbReference>
<dbReference type="InterPro" id="IPR009081">
    <property type="entry name" value="PP-bd_ACP"/>
</dbReference>
<dbReference type="Gene3D" id="3.40.50.1820">
    <property type="entry name" value="alpha/beta hydrolase"/>
    <property type="match status" value="1"/>
</dbReference>
<dbReference type="GO" id="GO:0033068">
    <property type="term" value="P:macrolide biosynthetic process"/>
    <property type="evidence" value="ECO:0007669"/>
    <property type="project" value="UniProtKB-ARBA"/>
</dbReference>
<dbReference type="Gene3D" id="3.40.47.10">
    <property type="match status" value="1"/>
</dbReference>
<evidence type="ECO:0000256" key="7">
    <source>
        <dbReference type="ARBA" id="ARBA00023268"/>
    </source>
</evidence>
<dbReference type="GO" id="GO:0004315">
    <property type="term" value="F:3-oxoacyl-[acyl-carrier-protein] synthase activity"/>
    <property type="evidence" value="ECO:0007669"/>
    <property type="project" value="InterPro"/>
</dbReference>
<dbReference type="InterPro" id="IPR049551">
    <property type="entry name" value="PKS_DH_C"/>
</dbReference>
<dbReference type="InterPro" id="IPR016035">
    <property type="entry name" value="Acyl_Trfase/lysoPLipase"/>
</dbReference>
<dbReference type="Pfam" id="PF00975">
    <property type="entry name" value="Thioesterase"/>
    <property type="match status" value="1"/>
</dbReference>
<proteinExistence type="predicted"/>
<dbReference type="InterPro" id="IPR014030">
    <property type="entry name" value="Ketoacyl_synth_N"/>
</dbReference>
<evidence type="ECO:0000313" key="14">
    <source>
        <dbReference type="Proteomes" id="UP000520767"/>
    </source>
</evidence>
<dbReference type="InterPro" id="IPR049900">
    <property type="entry name" value="PKS_mFAS_DH"/>
</dbReference>
<dbReference type="InterPro" id="IPR020806">
    <property type="entry name" value="PKS_PP-bd"/>
</dbReference>
<protein>
    <submittedName>
        <fullName evidence="13">Acyl transferase domain-containing protein</fullName>
    </submittedName>
</protein>
<feature type="region of interest" description="N-terminal hotdog fold" evidence="9">
    <location>
        <begin position="879"/>
        <end position="1003"/>
    </location>
</feature>
<comment type="cofactor">
    <cofactor evidence="1">
        <name>pantetheine 4'-phosphate</name>
        <dbReference type="ChEBI" id="CHEBI:47942"/>
    </cofactor>
</comment>
<dbReference type="PROSITE" id="PS00606">
    <property type="entry name" value="KS3_1"/>
    <property type="match status" value="1"/>
</dbReference>
<dbReference type="InterPro" id="IPR001227">
    <property type="entry name" value="Ac_transferase_dom_sf"/>
</dbReference>
<dbReference type="InterPro" id="IPR049552">
    <property type="entry name" value="PKS_DH_N"/>
</dbReference>
<dbReference type="InterPro" id="IPR036291">
    <property type="entry name" value="NAD(P)-bd_dom_sf"/>
</dbReference>
<dbReference type="InterPro" id="IPR032821">
    <property type="entry name" value="PKS_assoc"/>
</dbReference>
<dbReference type="PANTHER" id="PTHR43775">
    <property type="entry name" value="FATTY ACID SYNTHASE"/>
    <property type="match status" value="1"/>
</dbReference>